<feature type="transmembrane region" description="Helical" evidence="2">
    <location>
        <begin position="159"/>
        <end position="182"/>
    </location>
</feature>
<feature type="transmembrane region" description="Helical" evidence="2">
    <location>
        <begin position="130"/>
        <end position="153"/>
    </location>
</feature>
<name>A0AAD1UQF4_EUPCR</name>
<accession>A0AAD1UQF4</accession>
<comment type="caution">
    <text evidence="3">The sequence shown here is derived from an EMBL/GenBank/DDBJ whole genome shotgun (WGS) entry which is preliminary data.</text>
</comment>
<feature type="transmembrane region" description="Helical" evidence="2">
    <location>
        <begin position="318"/>
        <end position="337"/>
    </location>
</feature>
<protein>
    <submittedName>
        <fullName evidence="3">Uncharacterized protein</fullName>
    </submittedName>
</protein>
<feature type="transmembrane region" description="Helical" evidence="2">
    <location>
        <begin position="343"/>
        <end position="365"/>
    </location>
</feature>
<dbReference type="Proteomes" id="UP001295684">
    <property type="component" value="Unassembled WGS sequence"/>
</dbReference>
<proteinExistence type="predicted"/>
<feature type="transmembrane region" description="Helical" evidence="2">
    <location>
        <begin position="258"/>
        <end position="278"/>
    </location>
</feature>
<feature type="region of interest" description="Disordered" evidence="1">
    <location>
        <begin position="1"/>
        <end position="35"/>
    </location>
</feature>
<evidence type="ECO:0000256" key="2">
    <source>
        <dbReference type="SAM" id="Phobius"/>
    </source>
</evidence>
<keyword evidence="4" id="KW-1185">Reference proteome</keyword>
<evidence type="ECO:0000256" key="1">
    <source>
        <dbReference type="SAM" id="MobiDB-lite"/>
    </source>
</evidence>
<reference evidence="3" key="1">
    <citation type="submission" date="2023-07" db="EMBL/GenBank/DDBJ databases">
        <authorList>
            <consortium name="AG Swart"/>
            <person name="Singh M."/>
            <person name="Singh A."/>
            <person name="Seah K."/>
            <person name="Emmerich C."/>
        </authorList>
    </citation>
    <scope>NUCLEOTIDE SEQUENCE</scope>
    <source>
        <strain evidence="3">DP1</strain>
    </source>
</reference>
<keyword evidence="2" id="KW-0812">Transmembrane</keyword>
<feature type="transmembrane region" description="Helical" evidence="2">
    <location>
        <begin position="48"/>
        <end position="66"/>
    </location>
</feature>
<feature type="transmembrane region" description="Helical" evidence="2">
    <location>
        <begin position="220"/>
        <end position="246"/>
    </location>
</feature>
<gene>
    <name evidence="3" type="ORF">ECRASSUSDP1_LOCUS13118</name>
</gene>
<evidence type="ECO:0000313" key="3">
    <source>
        <dbReference type="EMBL" id="CAI2371793.1"/>
    </source>
</evidence>
<sequence length="368" mass="40893">MEEKKINGTVVKHLTEESQSLLTSDKDQEGESTEAEIDNTMHASPWQWVPTSILAGIVFAIGNTIISSLAKFTYLTMVIQSPGSVLCCSSLLTMVSIFDHRRGNPNWFKGIYFKHPNRGCKNQNIRCPRVALTVGCVIVLPIQFYSFTMSYYFANKAGINNGIIMAICIFKPIINAIVFRFLYHQKLKYFEIIGILFSTGSVVLIGLSQQSDSEGHKRDYMFISMGLMFLAIFLEALIGIVVKYFLAFKNNEANVSAFYSFFILMIDFTNVIIFTVFMSTGLDITWKEIGLAQATSILYASAQFLMAFAILKGKGGPASALVGTVGVYQTIIEAVVYSRVPNILQILGMVCAFSSSIIIVLGYHFSRS</sequence>
<keyword evidence="2" id="KW-0472">Membrane</keyword>
<keyword evidence="2" id="KW-1133">Transmembrane helix</keyword>
<dbReference type="AlphaFoldDB" id="A0AAD1UQF4"/>
<feature type="transmembrane region" description="Helical" evidence="2">
    <location>
        <begin position="290"/>
        <end position="311"/>
    </location>
</feature>
<organism evidence="3 4">
    <name type="scientific">Euplotes crassus</name>
    <dbReference type="NCBI Taxonomy" id="5936"/>
    <lineage>
        <taxon>Eukaryota</taxon>
        <taxon>Sar</taxon>
        <taxon>Alveolata</taxon>
        <taxon>Ciliophora</taxon>
        <taxon>Intramacronucleata</taxon>
        <taxon>Spirotrichea</taxon>
        <taxon>Hypotrichia</taxon>
        <taxon>Euplotida</taxon>
        <taxon>Euplotidae</taxon>
        <taxon>Moneuplotes</taxon>
    </lineage>
</organism>
<evidence type="ECO:0000313" key="4">
    <source>
        <dbReference type="Proteomes" id="UP001295684"/>
    </source>
</evidence>
<dbReference type="EMBL" id="CAMPGE010013049">
    <property type="protein sequence ID" value="CAI2371793.1"/>
    <property type="molecule type" value="Genomic_DNA"/>
</dbReference>
<feature type="transmembrane region" description="Helical" evidence="2">
    <location>
        <begin position="189"/>
        <end position="208"/>
    </location>
</feature>